<feature type="region of interest" description="Disordered" evidence="1">
    <location>
        <begin position="1"/>
        <end position="55"/>
    </location>
</feature>
<proteinExistence type="predicted"/>
<reference evidence="2" key="1">
    <citation type="submission" date="2022-09" db="EMBL/GenBank/DDBJ databases">
        <title>Fusarium specimens isolated from Avocado Roots.</title>
        <authorList>
            <person name="Stajich J."/>
            <person name="Roper C."/>
            <person name="Heimlech-Rivalta G."/>
        </authorList>
    </citation>
    <scope>NUCLEOTIDE SEQUENCE</scope>
    <source>
        <strain evidence="2">CF00095</strain>
    </source>
</reference>
<protein>
    <recommendedName>
        <fullName evidence="4">BZIP domain-containing protein</fullName>
    </recommendedName>
</protein>
<dbReference type="Pfam" id="PF11905">
    <property type="entry name" value="DUF3425"/>
    <property type="match status" value="1"/>
</dbReference>
<sequence>MEEIESVSPPSQLAMDEAEKKHRRKLQNRLNQRARRSRISNDVQSKTHTKRQNPSAGVKLWRLDEFNLESKPGSSKRKQHPAEISKCHTFALNSDRGLFLTNMYSGTLSASDVELYSQQLDIQKRLASASQLSCPLSDHLLYLINYNAFRGLFFNKVTLTTVVDHLVVRPNRTEKLDIMLGLKKDAICVALGHDMPPHLQPTLLQSEMAHPNWIDLIPSPRMRDNLIMSQDHFNHRLFVNDVIGNLLEDVMINKYGDGTGPRSRLRLKGKSSDFASDRSEMGLGS</sequence>
<organism evidence="2 3">
    <name type="scientific">Fusarium equiseti</name>
    <name type="common">Fusarium scirpi</name>
    <dbReference type="NCBI Taxonomy" id="61235"/>
    <lineage>
        <taxon>Eukaryota</taxon>
        <taxon>Fungi</taxon>
        <taxon>Dikarya</taxon>
        <taxon>Ascomycota</taxon>
        <taxon>Pezizomycotina</taxon>
        <taxon>Sordariomycetes</taxon>
        <taxon>Hypocreomycetidae</taxon>
        <taxon>Hypocreales</taxon>
        <taxon>Nectriaceae</taxon>
        <taxon>Fusarium</taxon>
        <taxon>Fusarium incarnatum-equiseti species complex</taxon>
    </lineage>
</organism>
<gene>
    <name evidence="2" type="ORF">NW768_010586</name>
</gene>
<dbReference type="PANTHER" id="PTHR38116:SF1">
    <property type="entry name" value="BZIP DOMAIN-CONTAINING PROTEIN"/>
    <property type="match status" value="1"/>
</dbReference>
<feature type="compositionally biased region" description="Basic and acidic residues" evidence="1">
    <location>
        <begin position="275"/>
        <end position="285"/>
    </location>
</feature>
<evidence type="ECO:0000256" key="1">
    <source>
        <dbReference type="SAM" id="MobiDB-lite"/>
    </source>
</evidence>
<dbReference type="PANTHER" id="PTHR38116">
    <property type="entry name" value="CHROMOSOME 7, WHOLE GENOME SHOTGUN SEQUENCE"/>
    <property type="match status" value="1"/>
</dbReference>
<evidence type="ECO:0000313" key="3">
    <source>
        <dbReference type="Proteomes" id="UP001152024"/>
    </source>
</evidence>
<dbReference type="Proteomes" id="UP001152024">
    <property type="component" value="Unassembled WGS sequence"/>
</dbReference>
<accession>A0ABQ8QZW5</accession>
<name>A0ABQ8QZW5_FUSEQ</name>
<feature type="compositionally biased region" description="Basic residues" evidence="1">
    <location>
        <begin position="21"/>
        <end position="38"/>
    </location>
</feature>
<evidence type="ECO:0000313" key="2">
    <source>
        <dbReference type="EMBL" id="KAJ4118848.1"/>
    </source>
</evidence>
<feature type="region of interest" description="Disordered" evidence="1">
    <location>
        <begin position="263"/>
        <end position="285"/>
    </location>
</feature>
<dbReference type="EMBL" id="JAOQBH010000022">
    <property type="protein sequence ID" value="KAJ4118848.1"/>
    <property type="molecule type" value="Genomic_DNA"/>
</dbReference>
<dbReference type="InterPro" id="IPR021833">
    <property type="entry name" value="DUF3425"/>
</dbReference>
<keyword evidence="3" id="KW-1185">Reference proteome</keyword>
<comment type="caution">
    <text evidence="2">The sequence shown here is derived from an EMBL/GenBank/DDBJ whole genome shotgun (WGS) entry which is preliminary data.</text>
</comment>
<evidence type="ECO:0008006" key="4">
    <source>
        <dbReference type="Google" id="ProtNLM"/>
    </source>
</evidence>